<reference evidence="1" key="1">
    <citation type="journal article" date="2019" name="Sci. Rep.">
        <title>Draft genome of Tanacetum cinerariifolium, the natural source of mosquito coil.</title>
        <authorList>
            <person name="Yamashiro T."/>
            <person name="Shiraishi A."/>
            <person name="Satake H."/>
            <person name="Nakayama K."/>
        </authorList>
    </citation>
    <scope>NUCLEOTIDE SEQUENCE</scope>
</reference>
<organism evidence="1">
    <name type="scientific">Tanacetum cinerariifolium</name>
    <name type="common">Dalmatian daisy</name>
    <name type="synonym">Chrysanthemum cinerariifolium</name>
    <dbReference type="NCBI Taxonomy" id="118510"/>
    <lineage>
        <taxon>Eukaryota</taxon>
        <taxon>Viridiplantae</taxon>
        <taxon>Streptophyta</taxon>
        <taxon>Embryophyta</taxon>
        <taxon>Tracheophyta</taxon>
        <taxon>Spermatophyta</taxon>
        <taxon>Magnoliopsida</taxon>
        <taxon>eudicotyledons</taxon>
        <taxon>Gunneridae</taxon>
        <taxon>Pentapetalae</taxon>
        <taxon>asterids</taxon>
        <taxon>campanulids</taxon>
        <taxon>Asterales</taxon>
        <taxon>Asteraceae</taxon>
        <taxon>Asteroideae</taxon>
        <taxon>Anthemideae</taxon>
        <taxon>Anthemidinae</taxon>
        <taxon>Tanacetum</taxon>
    </lineage>
</organism>
<protein>
    <submittedName>
        <fullName evidence="1">Uncharacterized protein</fullName>
    </submittedName>
</protein>
<name>A0A699SN78_TANCI</name>
<gene>
    <name evidence="1" type="ORF">Tci_871274</name>
</gene>
<evidence type="ECO:0000313" key="1">
    <source>
        <dbReference type="EMBL" id="GFC99304.1"/>
    </source>
</evidence>
<dbReference type="AlphaFoldDB" id="A0A699SN78"/>
<comment type="caution">
    <text evidence="1">The sequence shown here is derived from an EMBL/GenBank/DDBJ whole genome shotgun (WGS) entry which is preliminary data.</text>
</comment>
<accession>A0A699SN78</accession>
<dbReference type="EMBL" id="BKCJ011177571">
    <property type="protein sequence ID" value="GFC99304.1"/>
    <property type="molecule type" value="Genomic_DNA"/>
</dbReference>
<sequence>MAGTRTAEYAGKAAGVLKDAALDVGWNTTKFAGDTAVGMAETGAAGLIGDTVVATKDVLSSVGTKAREMIASAEEHAARNLAEKEGE</sequence>
<proteinExistence type="predicted"/>